<evidence type="ECO:0000256" key="2">
    <source>
        <dbReference type="ARBA" id="ARBA00022792"/>
    </source>
</evidence>
<dbReference type="Pfam" id="PF10502">
    <property type="entry name" value="Peptidase_S26"/>
    <property type="match status" value="1"/>
</dbReference>
<dbReference type="NCBIfam" id="TIGR02227">
    <property type="entry name" value="sigpep_I_bact"/>
    <property type="match status" value="1"/>
</dbReference>
<proteinExistence type="inferred from homology"/>
<keyword evidence="5" id="KW-0472">Membrane</keyword>
<evidence type="ECO:0000256" key="6">
    <source>
        <dbReference type="ARBA" id="ARBA00038445"/>
    </source>
</evidence>
<accession>A0A2W1DCK7</accession>
<dbReference type="GO" id="GO:0006627">
    <property type="term" value="P:protein processing involved in protein targeting to mitochondrion"/>
    <property type="evidence" value="ECO:0007669"/>
    <property type="project" value="TreeGrafter"/>
</dbReference>
<dbReference type="AlphaFoldDB" id="A0A2W1DCK7"/>
<evidence type="ECO:0000259" key="8">
    <source>
        <dbReference type="Pfam" id="PF10502"/>
    </source>
</evidence>
<dbReference type="GO" id="GO:0004252">
    <property type="term" value="F:serine-type endopeptidase activity"/>
    <property type="evidence" value="ECO:0007669"/>
    <property type="project" value="InterPro"/>
</dbReference>
<evidence type="ECO:0000313" key="10">
    <source>
        <dbReference type="Proteomes" id="UP000245464"/>
    </source>
</evidence>
<feature type="domain" description="Peptidase S26" evidence="8">
    <location>
        <begin position="50"/>
        <end position="178"/>
    </location>
</feature>
<dbReference type="KEGG" id="ptrr:90956069"/>
<keyword evidence="4 7" id="KW-0496">Mitochondrion</keyword>
<dbReference type="GO" id="GO:0006465">
    <property type="term" value="P:signal peptide processing"/>
    <property type="evidence" value="ECO:0007669"/>
    <property type="project" value="InterPro"/>
</dbReference>
<dbReference type="Gene3D" id="2.10.109.10">
    <property type="entry name" value="Umud Fragment, subunit A"/>
    <property type="match status" value="1"/>
</dbReference>
<dbReference type="PANTHER" id="PTHR12383">
    <property type="entry name" value="PROTEASE FAMILY S26 MITOCHONDRIAL INNER MEMBRANE PROTEASE-RELATED"/>
    <property type="match status" value="1"/>
</dbReference>
<dbReference type="InterPro" id="IPR019533">
    <property type="entry name" value="Peptidase_S26"/>
</dbReference>
<dbReference type="InterPro" id="IPR052064">
    <property type="entry name" value="Mito_IMP1_subunit"/>
</dbReference>
<evidence type="ECO:0000256" key="1">
    <source>
        <dbReference type="ARBA" id="ARBA00004273"/>
    </source>
</evidence>
<name>A0A2W1DCK7_9PLEO</name>
<dbReference type="GeneID" id="90956069"/>
<dbReference type="PRINTS" id="PR00727">
    <property type="entry name" value="LEADERPTASE"/>
</dbReference>
<evidence type="ECO:0000256" key="3">
    <source>
        <dbReference type="ARBA" id="ARBA00022801"/>
    </source>
</evidence>
<keyword evidence="7" id="KW-0645">Protease</keyword>
<comment type="similarity">
    <text evidence="6">Belongs to the peptidase S26 family. IMP1 subfamily.</text>
</comment>
<evidence type="ECO:0000256" key="5">
    <source>
        <dbReference type="ARBA" id="ARBA00023136"/>
    </source>
</evidence>
<protein>
    <recommendedName>
        <fullName evidence="7">Mitochondrial inner membrane protease subunit</fullName>
        <ecNumber evidence="7">3.4.21.-</ecNumber>
    </recommendedName>
</protein>
<evidence type="ECO:0000256" key="4">
    <source>
        <dbReference type="ARBA" id="ARBA00023128"/>
    </source>
</evidence>
<comment type="caution">
    <text evidence="9">The sequence shown here is derived from an EMBL/GenBank/DDBJ whole genome shotgun (WGS) entry which is preliminary data.</text>
</comment>
<reference evidence="9" key="1">
    <citation type="journal article" date="2018" name="BMC Genomics">
        <title>Comparative genomics of the wheat fungal pathogen Pyrenophora tritici-repentis reveals chromosomal variations and genome plasticity.</title>
        <authorList>
            <person name="Moolhuijzen P."/>
            <person name="See P.T."/>
            <person name="Hane J.K."/>
            <person name="Shi G."/>
            <person name="Liu Z."/>
            <person name="Oliver R.P."/>
            <person name="Moffat C.S."/>
        </authorList>
    </citation>
    <scope>NUCLEOTIDE SEQUENCE [LARGE SCALE GENOMIC DNA]</scope>
    <source>
        <strain evidence="9">M4</strain>
    </source>
</reference>
<dbReference type="FunFam" id="2.10.109.10:FF:000015">
    <property type="entry name" value="Mitochondrial inner membrane protease subunit 1"/>
    <property type="match status" value="1"/>
</dbReference>
<dbReference type="InterPro" id="IPR000223">
    <property type="entry name" value="Pept_S26A_signal_pept_1"/>
</dbReference>
<dbReference type="PROSITE" id="PS00760">
    <property type="entry name" value="SPASE_I_2"/>
    <property type="match status" value="1"/>
</dbReference>
<dbReference type="InterPro" id="IPR019757">
    <property type="entry name" value="Pept_S26A_signal_pept_1_Lys-AS"/>
</dbReference>
<evidence type="ECO:0000313" key="9">
    <source>
        <dbReference type="EMBL" id="KAF7573515.1"/>
    </source>
</evidence>
<evidence type="ECO:0000256" key="7">
    <source>
        <dbReference type="RuleBase" id="RU362041"/>
    </source>
</evidence>
<keyword evidence="3 7" id="KW-0378">Hydrolase</keyword>
<dbReference type="OrthoDB" id="308440at2759"/>
<comment type="subcellular location">
    <subcellularLocation>
        <location evidence="1 7">Mitochondrion inner membrane</location>
    </subcellularLocation>
</comment>
<dbReference type="EC" id="3.4.21.-" evidence="7"/>
<dbReference type="RefSeq" id="XP_065963551.1">
    <property type="nucleotide sequence ID" value="XM_066106613.1"/>
</dbReference>
<keyword evidence="2 7" id="KW-0999">Mitochondrion inner membrane</keyword>
<gene>
    <name evidence="9" type="ORF">PtrM4_084200</name>
</gene>
<dbReference type="Proteomes" id="UP000245464">
    <property type="component" value="Chromosome 3"/>
</dbReference>
<dbReference type="SUPFAM" id="SSF51306">
    <property type="entry name" value="LexA/Signal peptidase"/>
    <property type="match status" value="1"/>
</dbReference>
<dbReference type="GO" id="GO:0042720">
    <property type="term" value="C:mitochondrial inner membrane peptidase complex"/>
    <property type="evidence" value="ECO:0007669"/>
    <property type="project" value="TreeGrafter"/>
</dbReference>
<sequence length="213" mass="24063">MPLPWSFFHRLPNRSGTPLFNVNALARCSVIAVQLLLLRHCFARYIGWFETTDGISMMPTMPPRGNVIIYSSLHRRGRGIKVGDVVTYVHPIFPNTRGCKRVIGMPGDFVSVVSHARLQQDDKFEEDTKGKFAMVKEELIRVPEGHCWVQGDNLEWSRDSRLYGPLPLGLIKSKVLAVVMPLRDAKWVGSKTDLVDPVGEEREWVVTPGSRVP</sequence>
<dbReference type="EMBL" id="NQIK02000003">
    <property type="protein sequence ID" value="KAF7573515.1"/>
    <property type="molecule type" value="Genomic_DNA"/>
</dbReference>
<dbReference type="PANTHER" id="PTHR12383:SF16">
    <property type="entry name" value="MITOCHONDRIAL INNER MEMBRANE PROTEASE SUBUNIT 1"/>
    <property type="match status" value="1"/>
</dbReference>
<organism evidence="9 10">
    <name type="scientific">Pyrenophora tritici-repentis</name>
    <dbReference type="NCBI Taxonomy" id="45151"/>
    <lineage>
        <taxon>Eukaryota</taxon>
        <taxon>Fungi</taxon>
        <taxon>Dikarya</taxon>
        <taxon>Ascomycota</taxon>
        <taxon>Pezizomycotina</taxon>
        <taxon>Dothideomycetes</taxon>
        <taxon>Pleosporomycetidae</taxon>
        <taxon>Pleosporales</taxon>
        <taxon>Pleosporineae</taxon>
        <taxon>Pleosporaceae</taxon>
        <taxon>Pyrenophora</taxon>
    </lineage>
</organism>
<dbReference type="InterPro" id="IPR036286">
    <property type="entry name" value="LexA/Signal_pep-like_sf"/>
</dbReference>
<dbReference type="CDD" id="cd06530">
    <property type="entry name" value="S26_SPase_I"/>
    <property type="match status" value="1"/>
</dbReference>